<evidence type="ECO:0000313" key="2">
    <source>
        <dbReference type="EMBL" id="SDD84270.1"/>
    </source>
</evidence>
<dbReference type="EMBL" id="FMZM01000011">
    <property type="protein sequence ID" value="SDD84270.1"/>
    <property type="molecule type" value="Genomic_DNA"/>
</dbReference>
<keyword evidence="1" id="KW-0732">Signal</keyword>
<feature type="signal peptide" evidence="1">
    <location>
        <begin position="1"/>
        <end position="27"/>
    </location>
</feature>
<dbReference type="Proteomes" id="UP000199034">
    <property type="component" value="Unassembled WGS sequence"/>
</dbReference>
<dbReference type="PROSITE" id="PS51257">
    <property type="entry name" value="PROKAR_LIPOPROTEIN"/>
    <property type="match status" value="1"/>
</dbReference>
<protein>
    <submittedName>
        <fullName evidence="2">Uncharacterized protein</fullName>
    </submittedName>
</protein>
<dbReference type="STRING" id="1045774.SAMN05421872_111170"/>
<proteinExistence type="predicted"/>
<evidence type="ECO:0000256" key="1">
    <source>
        <dbReference type="SAM" id="SignalP"/>
    </source>
</evidence>
<name>A0A1G6Y1Q7_9ACTN</name>
<keyword evidence="3" id="KW-1185">Reference proteome</keyword>
<gene>
    <name evidence="2" type="ORF">SAMN05421872_111170</name>
</gene>
<organism evidence="2 3">
    <name type="scientific">Nocardioides lianchengensis</name>
    <dbReference type="NCBI Taxonomy" id="1045774"/>
    <lineage>
        <taxon>Bacteria</taxon>
        <taxon>Bacillati</taxon>
        <taxon>Actinomycetota</taxon>
        <taxon>Actinomycetes</taxon>
        <taxon>Propionibacteriales</taxon>
        <taxon>Nocardioidaceae</taxon>
        <taxon>Nocardioides</taxon>
    </lineage>
</organism>
<evidence type="ECO:0000313" key="3">
    <source>
        <dbReference type="Proteomes" id="UP000199034"/>
    </source>
</evidence>
<feature type="chain" id="PRO_5011557252" evidence="1">
    <location>
        <begin position="28"/>
        <end position="146"/>
    </location>
</feature>
<accession>A0A1G6Y1Q7</accession>
<sequence length="146" mass="15282">MRRPLLVLLLALLGLAVAPYPSPPAVASCAAPYLDLPAEPTLTRGADSTVEGRAFVDGCRDTMSCSGLPGCESCESDGPPERPLRDVRLELVQGDRTWPLGTADAGTAADDRLGQVTWTFTLPADVRPGPAVLQVDGEEQAEVVVG</sequence>
<dbReference type="AlphaFoldDB" id="A0A1G6Y1Q7"/>
<reference evidence="2 3" key="1">
    <citation type="submission" date="2016-10" db="EMBL/GenBank/DDBJ databases">
        <authorList>
            <person name="de Groot N.N."/>
        </authorList>
    </citation>
    <scope>NUCLEOTIDE SEQUENCE [LARGE SCALE GENOMIC DNA]</scope>
    <source>
        <strain evidence="2 3">CGMCC 4.6858</strain>
    </source>
</reference>